<organism evidence="1 2">
    <name type="scientific">Trichonephila clavipes</name>
    <name type="common">Golden silk orbweaver</name>
    <name type="synonym">Nephila clavipes</name>
    <dbReference type="NCBI Taxonomy" id="2585209"/>
    <lineage>
        <taxon>Eukaryota</taxon>
        <taxon>Metazoa</taxon>
        <taxon>Ecdysozoa</taxon>
        <taxon>Arthropoda</taxon>
        <taxon>Chelicerata</taxon>
        <taxon>Arachnida</taxon>
        <taxon>Araneae</taxon>
        <taxon>Araneomorphae</taxon>
        <taxon>Entelegynae</taxon>
        <taxon>Araneoidea</taxon>
        <taxon>Nephilidae</taxon>
        <taxon>Trichonephila</taxon>
    </lineage>
</organism>
<dbReference type="AlphaFoldDB" id="A0A8X6RVS0"/>
<proteinExistence type="predicted"/>
<accession>A0A8X6RVS0</accession>
<comment type="caution">
    <text evidence="1">The sequence shown here is derived from an EMBL/GenBank/DDBJ whole genome shotgun (WGS) entry which is preliminary data.</text>
</comment>
<gene>
    <name evidence="1" type="ORF">TNCV_1341261</name>
</gene>
<dbReference type="EMBL" id="BMAU01021216">
    <property type="protein sequence ID" value="GFY00028.1"/>
    <property type="molecule type" value="Genomic_DNA"/>
</dbReference>
<sequence length="111" mass="11896">MSSFQTSPDSECSILISVYASGGSEETTLRLLAFEISIGSLSLVQCACAISSGLPNFIFTQDNARPYVACRILTSLDTQGMSGIFDCYPGQLSHQICPLLKTSGYELLRTG</sequence>
<reference evidence="1" key="1">
    <citation type="submission" date="2020-08" db="EMBL/GenBank/DDBJ databases">
        <title>Multicomponent nature underlies the extraordinary mechanical properties of spider dragline silk.</title>
        <authorList>
            <person name="Kono N."/>
            <person name="Nakamura H."/>
            <person name="Mori M."/>
            <person name="Yoshida Y."/>
            <person name="Ohtoshi R."/>
            <person name="Malay A.D."/>
            <person name="Moran D.A.P."/>
            <person name="Tomita M."/>
            <person name="Numata K."/>
            <person name="Arakawa K."/>
        </authorList>
    </citation>
    <scope>NUCLEOTIDE SEQUENCE</scope>
</reference>
<dbReference type="Proteomes" id="UP000887159">
    <property type="component" value="Unassembled WGS sequence"/>
</dbReference>
<evidence type="ECO:0000313" key="2">
    <source>
        <dbReference type="Proteomes" id="UP000887159"/>
    </source>
</evidence>
<name>A0A8X6RVS0_TRICX</name>
<protein>
    <submittedName>
        <fullName evidence="1">Uncharacterized protein</fullName>
    </submittedName>
</protein>
<keyword evidence="2" id="KW-1185">Reference proteome</keyword>
<evidence type="ECO:0000313" key="1">
    <source>
        <dbReference type="EMBL" id="GFY00028.1"/>
    </source>
</evidence>